<comment type="caution">
    <text evidence="4">The sequence shown here is derived from an EMBL/GenBank/DDBJ whole genome shotgun (WGS) entry which is preliminary data.</text>
</comment>
<evidence type="ECO:0000313" key="4">
    <source>
        <dbReference type="EMBL" id="KAG5486371.1"/>
    </source>
</evidence>
<dbReference type="EMBL" id="JAFHKP010000005">
    <property type="protein sequence ID" value="KAG5486371.1"/>
    <property type="molecule type" value="Genomic_DNA"/>
</dbReference>
<sequence>MPSVCSCTFYSQILLGSMFRRASLLLSLRPSEAYRQLVLRGDISNDQHQVSALPAFDRLYDDLVSYTENSKRIAVPKRQVELRPPNRLGIIPSFFLRREQEKKVEQALSDDDNAVYHPLSQVKGLYVWGGVGCGKTMLMDLLYDNAPPEIRKRRLHFHQFMLDMQKTSQSIRYKSKEEIQDPANRRNMVRYNTRDDLRRTPDAEINLFDEVAQRMISDVELLCFDEVAVSDVAHAMILKRLFHSFYKIGLVVIFTSNRPIDDLYKDGLNRGGFIPFIDLVKRQCTIHHMNSNIDHRLLGHQADTYLTPMNSDNNTKFEKLFLEMCKAMPATERRLEVFGRDVIVPRACGGVCYFHFFELCGGEKSAADYEVIARTFHTVFINGVPQFPYENSDVKNRFLLLIDTLYEHRCKVMIHAAVEPLQLQAPKSEATGKIEGDTQRFDQLSEFERESGKKLMDADDSAFQMDRCVSRLFEMRTKEYLEVPHEPQDVDLSTR</sequence>
<dbReference type="SUPFAM" id="SSF52540">
    <property type="entry name" value="P-loop containing nucleoside triphosphate hydrolases"/>
    <property type="match status" value="1"/>
</dbReference>
<dbReference type="GO" id="GO:0016887">
    <property type="term" value="F:ATP hydrolysis activity"/>
    <property type="evidence" value="ECO:0007669"/>
    <property type="project" value="InterPro"/>
</dbReference>
<evidence type="ECO:0000256" key="3">
    <source>
        <dbReference type="ARBA" id="ARBA00022840"/>
    </source>
</evidence>
<dbReference type="NCBIfam" id="NF040713">
    <property type="entry name" value="ZapE"/>
    <property type="match status" value="1"/>
</dbReference>
<name>A0A836HXX6_LEIEN</name>
<dbReference type="Proteomes" id="UP000674179">
    <property type="component" value="Chromosome 5"/>
</dbReference>
<dbReference type="GeneID" id="94174833"/>
<proteinExistence type="inferred from homology"/>
<dbReference type="RefSeq" id="XP_067695813.1">
    <property type="nucleotide sequence ID" value="XM_067839323.1"/>
</dbReference>
<keyword evidence="5" id="KW-1185">Reference proteome</keyword>
<dbReference type="Pfam" id="PF03969">
    <property type="entry name" value="AFG1_ATPase"/>
    <property type="match status" value="1"/>
</dbReference>
<comment type="similarity">
    <text evidence="1">Belongs to the AFG1 ATPase family.</text>
</comment>
<evidence type="ECO:0000313" key="5">
    <source>
        <dbReference type="Proteomes" id="UP000674179"/>
    </source>
</evidence>
<dbReference type="Gene3D" id="3.40.50.300">
    <property type="entry name" value="P-loop containing nucleotide triphosphate hydrolases"/>
    <property type="match status" value="1"/>
</dbReference>
<keyword evidence="3" id="KW-0067">ATP-binding</keyword>
<gene>
    <name evidence="4" type="ORF">CUR178_07683</name>
</gene>
<reference evidence="4 5" key="1">
    <citation type="submission" date="2021-02" db="EMBL/GenBank/DDBJ databases">
        <title>Leishmania (Mundinia) enrietti genome sequencing and assembly.</title>
        <authorList>
            <person name="Almutairi H."/>
            <person name="Gatherer D."/>
        </authorList>
    </citation>
    <scope>NUCLEOTIDE SEQUENCE [LARGE SCALE GENOMIC DNA]</scope>
    <source>
        <strain evidence="4">CUR178</strain>
    </source>
</reference>
<accession>A0A836HXX6</accession>
<protein>
    <recommendedName>
        <fullName evidence="6">ATPase</fullName>
    </recommendedName>
</protein>
<dbReference type="PANTHER" id="PTHR12169">
    <property type="entry name" value="ATPASE N2B"/>
    <property type="match status" value="1"/>
</dbReference>
<dbReference type="PANTHER" id="PTHR12169:SF6">
    <property type="entry name" value="AFG1-LIKE ATPASE"/>
    <property type="match status" value="1"/>
</dbReference>
<evidence type="ECO:0000256" key="2">
    <source>
        <dbReference type="ARBA" id="ARBA00022741"/>
    </source>
</evidence>
<dbReference type="GO" id="GO:0005739">
    <property type="term" value="C:mitochondrion"/>
    <property type="evidence" value="ECO:0007669"/>
    <property type="project" value="TreeGrafter"/>
</dbReference>
<dbReference type="OrthoDB" id="548867at2759"/>
<dbReference type="InterPro" id="IPR005654">
    <property type="entry name" value="ATPase_AFG1-like"/>
</dbReference>
<dbReference type="InterPro" id="IPR027417">
    <property type="entry name" value="P-loop_NTPase"/>
</dbReference>
<keyword evidence="2" id="KW-0547">Nucleotide-binding</keyword>
<evidence type="ECO:0008006" key="6">
    <source>
        <dbReference type="Google" id="ProtNLM"/>
    </source>
</evidence>
<dbReference type="AlphaFoldDB" id="A0A836HXX6"/>
<dbReference type="GO" id="GO:0005524">
    <property type="term" value="F:ATP binding"/>
    <property type="evidence" value="ECO:0007669"/>
    <property type="project" value="UniProtKB-KW"/>
</dbReference>
<dbReference type="KEGG" id="lenr:94174833"/>
<evidence type="ECO:0000256" key="1">
    <source>
        <dbReference type="ARBA" id="ARBA00010322"/>
    </source>
</evidence>
<organism evidence="4 5">
    <name type="scientific">Leishmania enriettii</name>
    <dbReference type="NCBI Taxonomy" id="5663"/>
    <lineage>
        <taxon>Eukaryota</taxon>
        <taxon>Discoba</taxon>
        <taxon>Euglenozoa</taxon>
        <taxon>Kinetoplastea</taxon>
        <taxon>Metakinetoplastina</taxon>
        <taxon>Trypanosomatida</taxon>
        <taxon>Trypanosomatidae</taxon>
        <taxon>Leishmaniinae</taxon>
        <taxon>Leishmania</taxon>
    </lineage>
</organism>